<proteinExistence type="predicted"/>
<evidence type="ECO:0000313" key="1">
    <source>
        <dbReference type="EMBL" id="ETJ17886.1"/>
    </source>
</evidence>
<comment type="caution">
    <text evidence="1">The sequence shown here is derived from an EMBL/GenBank/DDBJ whole genome shotgun (WGS) entry which is preliminary data.</text>
</comment>
<name>W1WJ38_9ZZZZ</name>
<accession>W1WJ38</accession>
<protein>
    <submittedName>
        <fullName evidence="1">Uncharacterized protein</fullName>
    </submittedName>
</protein>
<dbReference type="AlphaFoldDB" id="W1WJ38"/>
<reference evidence="1" key="1">
    <citation type="submission" date="2013-12" db="EMBL/GenBank/DDBJ databases">
        <title>A Varibaculum cambriense genome reconstructed from a premature infant gut community with otherwise low bacterial novelty that shifts toward anaerobic metabolism during the third week of life.</title>
        <authorList>
            <person name="Brown C.T."/>
            <person name="Sharon I."/>
            <person name="Thomas B.C."/>
            <person name="Castelle C.J."/>
            <person name="Morowitz M.J."/>
            <person name="Banfield J.F."/>
        </authorList>
    </citation>
    <scope>NUCLEOTIDE SEQUENCE</scope>
</reference>
<dbReference type="EMBL" id="AZMM01018709">
    <property type="protein sequence ID" value="ETJ17886.1"/>
    <property type="molecule type" value="Genomic_DNA"/>
</dbReference>
<sequence>MALKHRTLINTESLISSQLPSFAHLIAKCINSSLFYLFFKRFLVPMYKSDQPILVAIALTGCIQNDTVKLASYGFVQARVPILNCQCAVQINIFVRVKYQI</sequence>
<gene>
    <name evidence="1" type="ORF">Q604_UNBC18709G0006</name>
</gene>
<organism evidence="1">
    <name type="scientific">human gut metagenome</name>
    <dbReference type="NCBI Taxonomy" id="408170"/>
    <lineage>
        <taxon>unclassified sequences</taxon>
        <taxon>metagenomes</taxon>
        <taxon>organismal metagenomes</taxon>
    </lineage>
</organism>